<dbReference type="Pfam" id="PF16486">
    <property type="entry name" value="ArgoN"/>
    <property type="match status" value="1"/>
</dbReference>
<feature type="region of interest" description="Disordered" evidence="1">
    <location>
        <begin position="1019"/>
        <end position="1048"/>
    </location>
</feature>
<dbReference type="SMART" id="SM01163">
    <property type="entry name" value="DUF1785"/>
    <property type="match status" value="1"/>
</dbReference>
<dbReference type="PANTHER" id="PTHR22891">
    <property type="entry name" value="EUKARYOTIC TRANSLATION INITIATION FACTOR 2C"/>
    <property type="match status" value="1"/>
</dbReference>
<dbReference type="InterPro" id="IPR014811">
    <property type="entry name" value="ArgoL1"/>
</dbReference>
<dbReference type="CDD" id="cd04657">
    <property type="entry name" value="Piwi_ago-like"/>
    <property type="match status" value="1"/>
</dbReference>
<evidence type="ECO:0000256" key="1">
    <source>
        <dbReference type="SAM" id="MobiDB-lite"/>
    </source>
</evidence>
<dbReference type="InterPro" id="IPR032473">
    <property type="entry name" value="Argonaute_Mid_dom"/>
</dbReference>
<reference evidence="3 4" key="1">
    <citation type="submission" date="2024-02" db="EMBL/GenBank/DDBJ databases">
        <title>De novo assembly and annotation of 12 fungi associated with fruit tree decline syndrome in Ontario, Canada.</title>
        <authorList>
            <person name="Sulman M."/>
            <person name="Ellouze W."/>
            <person name="Ilyukhin E."/>
        </authorList>
    </citation>
    <scope>NUCLEOTIDE SEQUENCE [LARGE SCALE GENOMIC DNA]</scope>
    <source>
        <strain evidence="3 4">M97-236</strain>
    </source>
</reference>
<dbReference type="InterPro" id="IPR045246">
    <property type="entry name" value="Piwi_ago-like"/>
</dbReference>
<dbReference type="EMBL" id="JAKIXB020000031">
    <property type="protein sequence ID" value="KAL1595523.1"/>
    <property type="molecule type" value="Genomic_DNA"/>
</dbReference>
<name>A0ABR3QTM7_9PLEO</name>
<dbReference type="Pfam" id="PF02170">
    <property type="entry name" value="PAZ"/>
    <property type="match status" value="1"/>
</dbReference>
<accession>A0ABR3QTM7</accession>
<evidence type="ECO:0000313" key="3">
    <source>
        <dbReference type="EMBL" id="KAL1595523.1"/>
    </source>
</evidence>
<sequence>MRIYLSCFGAHAPAVSLFRATFPSITFSQPSLYHITPTLPCFLPISDPAANVLNALFSSDSKIRDQEFAMAGPAKQRAQAQKQQQQQAARSKDSSSASRDPTQLSIPKFDGNKDPHGHGAGVMEYTRPNDLKNLSEFLGMGGWYTARGILPMYQDIYSYRPRHANMDFNSRDPQLTIPSALPQRPKNFNSYGKETTIMLNTFNVVKAPNTIVHQYDVAFSGDSKDYSKRKLLQKIWNSKVVKDELGKPKNLWVYDGNKLAWSGKKLPRDDNRITVDLDAEEGKPTKAGARGNKHTVHLRWTRQVDFNGLQAFLNGQASWSPECIDTINFLDHLMREWPSHQYTQIKKSFFQRGEQRFDLGGGVEAFKGVFASLRPVLDDRFNKSLSVNVDVTNGTFWRSQELLRATSQVFNCSPPQFAQRFKEAQRDWKKSMMRKDCGALRRVGVTATHTTPPTQWTIDEIYPKDANQATFADPDDRRPGVPDSQRKQISVAQYFKRKYGINVTPGVPVVKMTKKIRGSAVYMPMDVLRIDANQRYNTKLSDVQTSNMIKFAVTLPKERWNAVMSGVKLLNWANDPYLKHYGLNISSTASKVKARILPSPSVQFGAGSKEPTIKPQDMVAGRWRLDGRKFAMANNQRHIRAWGVCVIAHSRAPPQPAVESFVQKFVQIYESHGGFIDAHPQHGKKPWMGPGNLSDGGELVAKVWNQTGNRYQQPPGFLMFIVNDRNVEVYRRIKKSCDIRFGVPSQVLQAKHVMSASPQYISNVCMKVNAKLGGATCVARSNLIPKLNPKAASTSCMVVGADVSHPAPGAGSDQAASFAAITVSADPYFAKYWADVQTNGNRVEMITSSNIHDHFGPMAKNWMQRVGQGKAPERVLYIRDGGQYAAVLEEEVRDMKRYFNQLGGAVPKFTVVIAGKRHHIRFFPDKGDRNQNPLPGTLVETGCTHPFEFDFYLCSHVAIKGTARPIHYQCILNDGEWGAAELQQFIFEHSYHYVRSTTPVSLHPAVYYAHLAADRARAHMNDSPVSSGKKESHADRTSDTGSSNRNVEVPPLMPLLNARGLKDVMWYI</sequence>
<dbReference type="InterPro" id="IPR032474">
    <property type="entry name" value="Argonaute_N"/>
</dbReference>
<dbReference type="Proteomes" id="UP001521222">
    <property type="component" value="Unassembled WGS sequence"/>
</dbReference>
<keyword evidence="4" id="KW-1185">Reference proteome</keyword>
<dbReference type="Pfam" id="PF02171">
    <property type="entry name" value="Piwi"/>
    <property type="match status" value="1"/>
</dbReference>
<dbReference type="InterPro" id="IPR003100">
    <property type="entry name" value="PAZ_dom"/>
</dbReference>
<dbReference type="PROSITE" id="PS50822">
    <property type="entry name" value="PIWI"/>
    <property type="match status" value="1"/>
</dbReference>
<evidence type="ECO:0000259" key="2">
    <source>
        <dbReference type="PROSITE" id="PS50822"/>
    </source>
</evidence>
<dbReference type="SUPFAM" id="SSF53098">
    <property type="entry name" value="Ribonuclease H-like"/>
    <property type="match status" value="1"/>
</dbReference>
<protein>
    <submittedName>
        <fullName evidence="3">Protein argonaute</fullName>
    </submittedName>
</protein>
<dbReference type="SUPFAM" id="SSF101690">
    <property type="entry name" value="PAZ domain"/>
    <property type="match status" value="1"/>
</dbReference>
<dbReference type="InterPro" id="IPR003165">
    <property type="entry name" value="Piwi"/>
</dbReference>
<evidence type="ECO:0000313" key="4">
    <source>
        <dbReference type="Proteomes" id="UP001521222"/>
    </source>
</evidence>
<proteinExistence type="predicted"/>
<dbReference type="CDD" id="cd02846">
    <property type="entry name" value="PAZ_argonaute_like"/>
    <property type="match status" value="1"/>
</dbReference>
<feature type="compositionally biased region" description="Basic and acidic residues" evidence="1">
    <location>
        <begin position="1028"/>
        <end position="1038"/>
    </location>
</feature>
<organism evidence="3 4">
    <name type="scientific">Nothophoma quercina</name>
    <dbReference type="NCBI Taxonomy" id="749835"/>
    <lineage>
        <taxon>Eukaryota</taxon>
        <taxon>Fungi</taxon>
        <taxon>Dikarya</taxon>
        <taxon>Ascomycota</taxon>
        <taxon>Pezizomycotina</taxon>
        <taxon>Dothideomycetes</taxon>
        <taxon>Pleosporomycetidae</taxon>
        <taxon>Pleosporales</taxon>
        <taxon>Pleosporineae</taxon>
        <taxon>Didymellaceae</taxon>
        <taxon>Nothophoma</taxon>
    </lineage>
</organism>
<dbReference type="SMART" id="SM00950">
    <property type="entry name" value="Piwi"/>
    <property type="match status" value="1"/>
</dbReference>
<dbReference type="Gene3D" id="3.30.420.10">
    <property type="entry name" value="Ribonuclease H-like superfamily/Ribonuclease H"/>
    <property type="match status" value="1"/>
</dbReference>
<dbReference type="Gene3D" id="2.170.260.10">
    <property type="entry name" value="paz domain"/>
    <property type="match status" value="1"/>
</dbReference>
<dbReference type="Pfam" id="PF16487">
    <property type="entry name" value="ArgoMid"/>
    <property type="match status" value="1"/>
</dbReference>
<dbReference type="InterPro" id="IPR032472">
    <property type="entry name" value="ArgoL2"/>
</dbReference>
<dbReference type="Pfam" id="PF08699">
    <property type="entry name" value="ArgoL1"/>
    <property type="match status" value="1"/>
</dbReference>
<dbReference type="InterPro" id="IPR036085">
    <property type="entry name" value="PAZ_dom_sf"/>
</dbReference>
<feature type="domain" description="Piwi" evidence="2">
    <location>
        <begin position="717"/>
        <end position="1021"/>
    </location>
</feature>
<dbReference type="InterPro" id="IPR012337">
    <property type="entry name" value="RNaseH-like_sf"/>
</dbReference>
<dbReference type="Gene3D" id="3.40.50.2300">
    <property type="match status" value="1"/>
</dbReference>
<dbReference type="Pfam" id="PF16488">
    <property type="entry name" value="ArgoL2"/>
    <property type="match status" value="1"/>
</dbReference>
<feature type="region of interest" description="Disordered" evidence="1">
    <location>
        <begin position="70"/>
        <end position="125"/>
    </location>
</feature>
<feature type="compositionally biased region" description="Low complexity" evidence="1">
    <location>
        <begin position="74"/>
        <end position="100"/>
    </location>
</feature>
<gene>
    <name evidence="3" type="primary">ago1_2</name>
    <name evidence="3" type="ORF">SLS59_008160</name>
</gene>
<dbReference type="InterPro" id="IPR036397">
    <property type="entry name" value="RNaseH_sf"/>
</dbReference>
<comment type="caution">
    <text evidence="3">The sequence shown here is derived from an EMBL/GenBank/DDBJ whole genome shotgun (WGS) entry which is preliminary data.</text>
</comment>